<gene>
    <name evidence="4 5 6 7" type="primary">LOC115468784</name>
</gene>
<dbReference type="RefSeq" id="XP_030056632.1">
    <property type="nucleotide sequence ID" value="XM_030200772.1"/>
</dbReference>
<name>A0A6P7XUG6_9AMPH</name>
<evidence type="ECO:0000313" key="5">
    <source>
        <dbReference type="RefSeq" id="XP_030056631.1"/>
    </source>
</evidence>
<organism evidence="3 5">
    <name type="scientific">Microcaecilia unicolor</name>
    <dbReference type="NCBI Taxonomy" id="1415580"/>
    <lineage>
        <taxon>Eukaryota</taxon>
        <taxon>Metazoa</taxon>
        <taxon>Chordata</taxon>
        <taxon>Craniata</taxon>
        <taxon>Vertebrata</taxon>
        <taxon>Euteleostomi</taxon>
        <taxon>Amphibia</taxon>
        <taxon>Gymnophiona</taxon>
        <taxon>Siphonopidae</taxon>
        <taxon>Microcaecilia</taxon>
    </lineage>
</organism>
<dbReference type="Proteomes" id="UP000515156">
    <property type="component" value="Chromosome 4"/>
</dbReference>
<dbReference type="InterPro" id="IPR007527">
    <property type="entry name" value="Znf_SWIM"/>
</dbReference>
<protein>
    <submittedName>
        <fullName evidence="4 5">Uncharacterized protein LOC115468784</fullName>
    </submittedName>
</protein>
<evidence type="ECO:0000259" key="2">
    <source>
        <dbReference type="PROSITE" id="PS50966"/>
    </source>
</evidence>
<evidence type="ECO:0000313" key="4">
    <source>
        <dbReference type="RefSeq" id="XP_030056629.1"/>
    </source>
</evidence>
<keyword evidence="1" id="KW-0863">Zinc-finger</keyword>
<keyword evidence="3" id="KW-1185">Reference proteome</keyword>
<dbReference type="GeneID" id="115468784"/>
<dbReference type="PROSITE" id="PS50966">
    <property type="entry name" value="ZF_SWIM"/>
    <property type="match status" value="1"/>
</dbReference>
<sequence>MAVYANKNSMFSIQEAVLLLKNANITKAVRKAATNAKPGEAYLFTYAGNEEKKDDWRADGYAWFHGGLRRWPKTDPVLRKTYHRIRTGNGNFHRYSYQLLESGSTEILVHYLGEQPTEKSISHGNRLRNIDREHIRSAPSLLKRIRMEKGKPMSVYRRICNEGTMEDIAGTLPRDVEQVKNQQKYKQRKECLIQDDIYNVFEYCDLLGQFVWSYTLHPDVLVMMGDRKMATLFEDLTRSVKDKPILVSYDTTFNLGDYYLSSVVFQHELFKESPVIPLCFMLHTNKKFLTYWAFLHSFKMICHRMENKNVIFASDSETSIQEAIDHVFPTVKRVVYWNYIRQDLKVWIKKHGGTNSDSNFYLDEIVELLKCNTKQIFHEKLRLKRRNWSKAFLQYYEQELHESIIYHASSWILEKNGIVEYVTGITTSISESFNSILKRVVEQQEIQMACLVMCLYHLQNYYVREIINGQCHLGNYHLKDIYRSHSKDKDTVTLPKEYCTPEDIEKFIRLHSDSNTSKSKMEPPPSACNIAEGQALIKRQSIVLLPSLGIFVVQGHSGDYYNVRLFPEEKCSCNSTRTCLHILGARDAVGMPPPNIGIKTINLTTLARNRRRKARSGRKFPC</sequence>
<evidence type="ECO:0000313" key="3">
    <source>
        <dbReference type="Proteomes" id="UP000515156"/>
    </source>
</evidence>
<dbReference type="RefSeq" id="XP_030056629.1">
    <property type="nucleotide sequence ID" value="XM_030200769.1"/>
</dbReference>
<dbReference type="AlphaFoldDB" id="A0A6P7XUG6"/>
<dbReference type="RefSeq" id="XP_030056631.1">
    <property type="nucleotide sequence ID" value="XM_030200771.1"/>
</dbReference>
<evidence type="ECO:0000313" key="7">
    <source>
        <dbReference type="RefSeq" id="XP_030056633.1"/>
    </source>
</evidence>
<dbReference type="GO" id="GO:0008270">
    <property type="term" value="F:zinc ion binding"/>
    <property type="evidence" value="ECO:0007669"/>
    <property type="project" value="UniProtKB-KW"/>
</dbReference>
<keyword evidence="1" id="KW-0862">Zinc</keyword>
<dbReference type="KEGG" id="muo:115468784"/>
<proteinExistence type="predicted"/>
<dbReference type="OrthoDB" id="10067830at2759"/>
<keyword evidence="1" id="KW-0479">Metal-binding</keyword>
<dbReference type="RefSeq" id="XP_030056633.1">
    <property type="nucleotide sequence ID" value="XM_030200773.1"/>
</dbReference>
<evidence type="ECO:0000313" key="6">
    <source>
        <dbReference type="RefSeq" id="XP_030056632.1"/>
    </source>
</evidence>
<evidence type="ECO:0000256" key="1">
    <source>
        <dbReference type="PROSITE-ProRule" id="PRU00325"/>
    </source>
</evidence>
<accession>A0A6P7XUG6</accession>
<reference evidence="4 5" key="1">
    <citation type="submission" date="2025-04" db="UniProtKB">
        <authorList>
            <consortium name="RefSeq"/>
        </authorList>
    </citation>
    <scope>IDENTIFICATION</scope>
</reference>
<feature type="domain" description="SWIM-type" evidence="2">
    <location>
        <begin position="561"/>
        <end position="590"/>
    </location>
</feature>